<organism evidence="1 2">
    <name type="scientific">Stenotrophomonas maltophilia</name>
    <name type="common">Pseudomonas maltophilia</name>
    <name type="synonym">Xanthomonas maltophilia</name>
    <dbReference type="NCBI Taxonomy" id="40324"/>
    <lineage>
        <taxon>Bacteria</taxon>
        <taxon>Pseudomonadati</taxon>
        <taxon>Pseudomonadota</taxon>
        <taxon>Gammaproteobacteria</taxon>
        <taxon>Lysobacterales</taxon>
        <taxon>Lysobacteraceae</taxon>
        <taxon>Stenotrophomonas</taxon>
        <taxon>Stenotrophomonas maltophilia group</taxon>
    </lineage>
</organism>
<gene>
    <name evidence="1" type="ORF">VL23_13795</name>
</gene>
<evidence type="ECO:0000313" key="1">
    <source>
        <dbReference type="EMBL" id="KOO84182.1"/>
    </source>
</evidence>
<dbReference type="AlphaFoldDB" id="A0AB34TMK2"/>
<protein>
    <recommendedName>
        <fullName evidence="3">HEPN AbiU2-like domain-containing protein</fullName>
    </recommendedName>
</protein>
<evidence type="ECO:0000313" key="2">
    <source>
        <dbReference type="Proteomes" id="UP000037632"/>
    </source>
</evidence>
<evidence type="ECO:0008006" key="3">
    <source>
        <dbReference type="Google" id="ProtNLM"/>
    </source>
</evidence>
<dbReference type="RefSeq" id="WP_033835182.1">
    <property type="nucleotide sequence ID" value="NZ_CP014014.1"/>
</dbReference>
<accession>A0AB34TMK2</accession>
<dbReference type="Proteomes" id="UP000037632">
    <property type="component" value="Unassembled WGS sequence"/>
</dbReference>
<reference evidence="1 2" key="1">
    <citation type="journal article" date="2015" name="Antimicrob. Agents Chemother.">
        <title>Whole-Genome Sequencing Identifies Emergence of a Quinolone Resistance Mutation in a Case of Stenotrophomonas maltophilia Bacteremia.</title>
        <authorList>
            <person name="Pak T.R."/>
            <person name="Altman D.R."/>
            <person name="Attie O."/>
            <person name="Sebra R."/>
            <person name="Hamula C.L."/>
            <person name="Lewis M."/>
            <person name="Deikus G."/>
            <person name="Newman L.C."/>
            <person name="Fang G."/>
            <person name="Hand J."/>
            <person name="Papel G."/>
            <person name="Wallach F."/>
            <person name="Schadt E.E."/>
            <person name="Huprikar S."/>
            <person name="van Bakel H."/>
            <person name="Kasarskis A."/>
            <person name="Bashir A."/>
        </authorList>
    </citation>
    <scope>NUCLEOTIDE SEQUENCE [LARGE SCALE GENOMIC DNA]</scope>
    <source>
        <strain evidence="1 2">ISMMS6</strain>
    </source>
</reference>
<name>A0AB34TMK2_STEMA</name>
<sequence>MGSNKQLTRRQMKMGLYKLTLARSDFFASRKACAYMVKHVTGFDHPLYYHLYASSVVSYAKPFVNSAIGVLPSRWAKFEHRWMTDVHNDVIRARHEVIAHNDQNARKLTIVPPGAAPDDIVPMSRIGIALKLDTYYISGGLFSSLGQVCQYQIDRLNKAIDDALDELYEGRELPSESFELTLDDEL</sequence>
<comment type="caution">
    <text evidence="1">The sequence shown here is derived from an EMBL/GenBank/DDBJ whole genome shotgun (WGS) entry which is preliminary data.</text>
</comment>
<proteinExistence type="predicted"/>
<dbReference type="EMBL" id="JZIW01000001">
    <property type="protein sequence ID" value="KOO84182.1"/>
    <property type="molecule type" value="Genomic_DNA"/>
</dbReference>